<dbReference type="Gene3D" id="3.90.550.10">
    <property type="entry name" value="Spore Coat Polysaccharide Biosynthesis Protein SpsA, Chain A"/>
    <property type="match status" value="1"/>
</dbReference>
<dbReference type="InterPro" id="IPR029044">
    <property type="entry name" value="Nucleotide-diphossugar_trans"/>
</dbReference>
<evidence type="ECO:0000256" key="1">
    <source>
        <dbReference type="ARBA" id="ARBA00022679"/>
    </source>
</evidence>
<organism evidence="4 5">
    <name type="scientific">Cloacibacillus porcorum</name>
    <dbReference type="NCBI Taxonomy" id="1197717"/>
    <lineage>
        <taxon>Bacteria</taxon>
        <taxon>Thermotogati</taxon>
        <taxon>Synergistota</taxon>
        <taxon>Synergistia</taxon>
        <taxon>Synergistales</taxon>
        <taxon>Synergistaceae</taxon>
        <taxon>Cloacibacillus</taxon>
    </lineage>
</organism>
<dbReference type="CDD" id="cd02523">
    <property type="entry name" value="PC_cytidylyltransferase"/>
    <property type="match status" value="1"/>
</dbReference>
<evidence type="ECO:0000313" key="4">
    <source>
        <dbReference type="EMBL" id="ANZ46346.1"/>
    </source>
</evidence>
<evidence type="ECO:0000313" key="5">
    <source>
        <dbReference type="Proteomes" id="UP000093044"/>
    </source>
</evidence>
<dbReference type="InterPro" id="IPR036390">
    <property type="entry name" value="WH_DNA-bd_sf"/>
</dbReference>
<dbReference type="GO" id="GO:0016779">
    <property type="term" value="F:nucleotidyltransferase activity"/>
    <property type="evidence" value="ECO:0007669"/>
    <property type="project" value="UniProtKB-KW"/>
</dbReference>
<dbReference type="RefSeq" id="WP_066748304.1">
    <property type="nucleotide sequence ID" value="NZ_CP016757.1"/>
</dbReference>
<dbReference type="PANTHER" id="PTHR43584:SF5">
    <property type="entry name" value="PROTEIN LICC"/>
    <property type="match status" value="1"/>
</dbReference>
<dbReference type="KEGG" id="cpor:BED41_15255"/>
<evidence type="ECO:0000259" key="3">
    <source>
        <dbReference type="Pfam" id="PF00483"/>
    </source>
</evidence>
<dbReference type="STRING" id="1197717.BED41_15255"/>
<keyword evidence="1 4" id="KW-0808">Transferase</keyword>
<dbReference type="SUPFAM" id="SSF46785">
    <property type="entry name" value="Winged helix' DNA-binding domain"/>
    <property type="match status" value="1"/>
</dbReference>
<dbReference type="InterPro" id="IPR005835">
    <property type="entry name" value="NTP_transferase_dom"/>
</dbReference>
<evidence type="ECO:0000256" key="2">
    <source>
        <dbReference type="ARBA" id="ARBA00022695"/>
    </source>
</evidence>
<dbReference type="InterPro" id="IPR050065">
    <property type="entry name" value="GlmU-like"/>
</dbReference>
<dbReference type="Pfam" id="PF00483">
    <property type="entry name" value="NTP_transferase"/>
    <property type="match status" value="1"/>
</dbReference>
<dbReference type="Proteomes" id="UP000093044">
    <property type="component" value="Chromosome"/>
</dbReference>
<dbReference type="EMBL" id="CP016757">
    <property type="protein sequence ID" value="ANZ46346.1"/>
    <property type="molecule type" value="Genomic_DNA"/>
</dbReference>
<reference evidence="4" key="1">
    <citation type="submission" date="2016-08" db="EMBL/GenBank/DDBJ databases">
        <title>Complete genome of Cloacibacillus porcorum.</title>
        <authorList>
            <person name="Looft T."/>
            <person name="Bayles D.O."/>
            <person name="Alt D.P."/>
        </authorList>
    </citation>
    <scope>NUCLEOTIDE SEQUENCE [LARGE SCALE GENOMIC DNA]</scope>
    <source>
        <strain evidence="4">CL-84</strain>
    </source>
</reference>
<gene>
    <name evidence="4" type="ORF">BED41_15255</name>
</gene>
<dbReference type="GeneID" id="83059204"/>
<name>A0A1B2I8Q4_9BACT</name>
<dbReference type="PANTHER" id="PTHR43584">
    <property type="entry name" value="NUCLEOTIDYL TRANSFERASE"/>
    <property type="match status" value="1"/>
</dbReference>
<proteinExistence type="predicted"/>
<dbReference type="InterPro" id="IPR036388">
    <property type="entry name" value="WH-like_DNA-bd_sf"/>
</dbReference>
<dbReference type="Gene3D" id="1.10.10.10">
    <property type="entry name" value="Winged helix-like DNA-binding domain superfamily/Winged helix DNA-binding domain"/>
    <property type="match status" value="1"/>
</dbReference>
<dbReference type="SUPFAM" id="SSF53448">
    <property type="entry name" value="Nucleotide-diphospho-sugar transferases"/>
    <property type="match status" value="1"/>
</dbReference>
<accession>A0A1B2I8Q4</accession>
<keyword evidence="2 4" id="KW-0548">Nucleotidyltransferase</keyword>
<dbReference type="AlphaFoldDB" id="A0A1B2I8Q4"/>
<keyword evidence="5" id="KW-1185">Reference proteome</keyword>
<protein>
    <submittedName>
        <fullName evidence="4">CTP--phosphocholine cytidylyltransferase</fullName>
    </submittedName>
</protein>
<feature type="domain" description="Nucleotidyl transferase" evidence="3">
    <location>
        <begin position="69"/>
        <end position="135"/>
    </location>
</feature>
<dbReference type="OrthoDB" id="9801899at2"/>
<sequence>MLTQNEFSILRFVYETPLCSPKEIAETTHLPFDSIEKTLNLMCERGYIADGRITDTGMAALEPYRVKRAIFLAAGFGSRLVPITFNTPKPLVRVNGMRMIDTLLDAVVAADIPEIIVVRGYLSEQFDQLRYKYPRIQFIENPGYNESNNISSAMCVRYLFQNAYVLESDLILRNPKLIRKYEYCSNFLGIPVKVTDDWCISTDKNGVIKSEAIGGKDCYQMVGISYWDADDGSKLANDLNDVFTSPGGKERYWEQTALVYKKENYQVRIRECSFDDVVEIDTYNELKKIDKLYAL</sequence>